<feature type="region of interest" description="Disordered" evidence="1">
    <location>
        <begin position="12"/>
        <end position="43"/>
    </location>
</feature>
<feature type="compositionally biased region" description="Low complexity" evidence="1">
    <location>
        <begin position="12"/>
        <end position="42"/>
    </location>
</feature>
<feature type="region of interest" description="Disordered" evidence="1">
    <location>
        <begin position="128"/>
        <end position="316"/>
    </location>
</feature>
<accession>A0A061RAV5</accession>
<feature type="compositionally biased region" description="Basic and acidic residues" evidence="1">
    <location>
        <begin position="157"/>
        <end position="166"/>
    </location>
</feature>
<reference evidence="2" key="1">
    <citation type="submission" date="2014-05" db="EMBL/GenBank/DDBJ databases">
        <title>The transcriptome of the halophilic microalga Tetraselmis sp. GSL018 isolated from the Great Salt Lake, Utah.</title>
        <authorList>
            <person name="Jinkerson R.E."/>
            <person name="D'Adamo S."/>
            <person name="Posewitz M.C."/>
        </authorList>
    </citation>
    <scope>NUCLEOTIDE SEQUENCE</scope>
    <source>
        <strain evidence="2">GSL018</strain>
    </source>
</reference>
<protein>
    <submittedName>
        <fullName evidence="2">Uncharacterized protein</fullName>
    </submittedName>
</protein>
<dbReference type="AlphaFoldDB" id="A0A061RAV5"/>
<evidence type="ECO:0000256" key="1">
    <source>
        <dbReference type="SAM" id="MobiDB-lite"/>
    </source>
</evidence>
<sequence>MVPGLLGRLQISSECSPRGSPGSSSLSPSLAVSNRRSASSNRWGTSRTEIFSAHLSMKRTRVSPALGKDAEQGTMSDYMYFGKLLGQTAHEVRDLVEESMGLEVDDESSEHLAGLEEMAAVFAESLAESGSGPKCSGSLRRNKQKAGGARAGLRAQAPREKPRAAEQPRALGKLMRNKQLHAPLDGPAPPPGLGTMESLLGSGADGAPAAGRGGESRDESPRAPELLAKPPGRPGGSAPPPRPGRRPGPPPRERAPGRAPPPSLAGPPRRRRRSDKDSEGDRGPPPSQPPHGSGGAPRRELPGALVGPPRRRGASA</sequence>
<name>A0A061RAV5_9CHLO</name>
<feature type="compositionally biased region" description="Pro residues" evidence="1">
    <location>
        <begin position="231"/>
        <end position="250"/>
    </location>
</feature>
<feature type="compositionally biased region" description="Low complexity" evidence="1">
    <location>
        <begin position="201"/>
        <end position="210"/>
    </location>
</feature>
<evidence type="ECO:0000313" key="2">
    <source>
        <dbReference type="EMBL" id="JAC67805.1"/>
    </source>
</evidence>
<feature type="non-terminal residue" evidence="2">
    <location>
        <position position="316"/>
    </location>
</feature>
<proteinExistence type="predicted"/>
<gene>
    <name evidence="2" type="ORF">TSPGSL018_10207</name>
</gene>
<organism evidence="2">
    <name type="scientific">Tetraselmis sp. GSL018</name>
    <dbReference type="NCBI Taxonomy" id="582737"/>
    <lineage>
        <taxon>Eukaryota</taxon>
        <taxon>Viridiplantae</taxon>
        <taxon>Chlorophyta</taxon>
        <taxon>core chlorophytes</taxon>
        <taxon>Chlorodendrophyceae</taxon>
        <taxon>Chlorodendrales</taxon>
        <taxon>Chlorodendraceae</taxon>
        <taxon>Tetraselmis</taxon>
    </lineage>
</organism>
<feature type="compositionally biased region" description="Low complexity" evidence="1">
    <location>
        <begin position="146"/>
        <end position="156"/>
    </location>
</feature>
<dbReference type="EMBL" id="GBEZ01018655">
    <property type="protein sequence ID" value="JAC67805.1"/>
    <property type="molecule type" value="Transcribed_RNA"/>
</dbReference>